<dbReference type="EMBL" id="BQXS01009977">
    <property type="protein sequence ID" value="GKT32364.1"/>
    <property type="molecule type" value="Genomic_DNA"/>
</dbReference>
<gene>
    <name evidence="2" type="ORF">ADUPG1_006539</name>
</gene>
<feature type="non-terminal residue" evidence="2">
    <location>
        <position position="1"/>
    </location>
</feature>
<dbReference type="SUPFAM" id="SSF50978">
    <property type="entry name" value="WD40 repeat-like"/>
    <property type="match status" value="1"/>
</dbReference>
<feature type="compositionally biased region" description="Polar residues" evidence="1">
    <location>
        <begin position="97"/>
        <end position="108"/>
    </location>
</feature>
<accession>A0ABQ5KLK6</accession>
<evidence type="ECO:0000313" key="2">
    <source>
        <dbReference type="EMBL" id="GKT32364.1"/>
    </source>
</evidence>
<comment type="caution">
    <text evidence="2">The sequence shown here is derived from an EMBL/GenBank/DDBJ whole genome shotgun (WGS) entry which is preliminary data.</text>
</comment>
<dbReference type="Proteomes" id="UP001057375">
    <property type="component" value="Unassembled WGS sequence"/>
</dbReference>
<organism evidence="2 3">
    <name type="scientific">Aduncisulcus paluster</name>
    <dbReference type="NCBI Taxonomy" id="2918883"/>
    <lineage>
        <taxon>Eukaryota</taxon>
        <taxon>Metamonada</taxon>
        <taxon>Carpediemonas-like organisms</taxon>
        <taxon>Aduncisulcus</taxon>
    </lineage>
</organism>
<evidence type="ECO:0000256" key="1">
    <source>
        <dbReference type="SAM" id="MobiDB-lite"/>
    </source>
</evidence>
<dbReference type="Gene3D" id="2.130.10.10">
    <property type="entry name" value="YVTN repeat-like/Quinoprotein amine dehydrogenase"/>
    <property type="match status" value="1"/>
</dbReference>
<protein>
    <submittedName>
        <fullName evidence="2">Uncharacterized protein</fullName>
    </submittedName>
</protein>
<dbReference type="InterPro" id="IPR015943">
    <property type="entry name" value="WD40/YVTN_repeat-like_dom_sf"/>
</dbReference>
<name>A0ABQ5KLK6_9EUKA</name>
<dbReference type="InterPro" id="IPR036322">
    <property type="entry name" value="WD40_repeat_dom_sf"/>
</dbReference>
<reference evidence="2" key="1">
    <citation type="submission" date="2022-03" db="EMBL/GenBank/DDBJ databases">
        <title>Draft genome sequence of Aduncisulcus paluster, a free-living microaerophilic Fornicata.</title>
        <authorList>
            <person name="Yuyama I."/>
            <person name="Kume K."/>
            <person name="Tamura T."/>
            <person name="Inagaki Y."/>
            <person name="Hashimoto T."/>
        </authorList>
    </citation>
    <scope>NUCLEOTIDE SEQUENCE</scope>
    <source>
        <strain evidence="2">NY0171</strain>
    </source>
</reference>
<feature type="region of interest" description="Disordered" evidence="1">
    <location>
        <begin position="33"/>
        <end position="64"/>
    </location>
</feature>
<sequence length="482" mass="52439">RDDVVLPIDGTIISSSSEKDLKIAEENPQIFIDLQPTSTAGDIPITTGVDQSYPDSNKTTHPLVSQPKVPRLLFSQPNRNSIILNSNSSTPIPHPHTGSTLNPMPESSQTYLDSASLLLSPRSLEDQQQSSVVGSSVILSSKRSSDDRIVEDIFLRVKNEYYEENVIPLDRPSRSMAISSDHTALFLARDKDIGVVNLSKQSLSGAKLKCHDSSIVSMVSGHFKLLSADELGILKLWKQRGLSLLAQTRVSSPPIGMYVGSVCSSISQDGSIRVYNNSDLETIAEMHIGGARVCCGAYESVLTRSPPSSLYLSPSFTRQSPISPKTPSPPVACLCCCEDRSCSLIDVERMHVNRIIDFACASTPTSCCLGDKLIGIACRERVVIYDERVKAGAIIELPIADVDIIEMATGAGWVALADVKGKTTIYDIRRTGISHQSLRSEDIPRCECSLSSSCICSTIEKIGKTIRIFNIDSDNNLITHRV</sequence>
<feature type="region of interest" description="Disordered" evidence="1">
    <location>
        <begin position="83"/>
        <end position="108"/>
    </location>
</feature>
<proteinExistence type="predicted"/>
<evidence type="ECO:0000313" key="3">
    <source>
        <dbReference type="Proteomes" id="UP001057375"/>
    </source>
</evidence>
<keyword evidence="3" id="KW-1185">Reference proteome</keyword>
<feature type="compositionally biased region" description="Polar residues" evidence="1">
    <location>
        <begin position="48"/>
        <end position="63"/>
    </location>
</feature>